<evidence type="ECO:0000256" key="9">
    <source>
        <dbReference type="SAM" id="MobiDB-lite"/>
    </source>
</evidence>
<reference evidence="12 13" key="1">
    <citation type="journal article" date="2023" name="Elife">
        <title>Identification of key yeast species and microbe-microbe interactions impacting larval growth of Drosophila in the wild.</title>
        <authorList>
            <person name="Mure A."/>
            <person name="Sugiura Y."/>
            <person name="Maeda R."/>
            <person name="Honda K."/>
            <person name="Sakurai N."/>
            <person name="Takahashi Y."/>
            <person name="Watada M."/>
            <person name="Katoh T."/>
            <person name="Gotoh A."/>
            <person name="Gotoh Y."/>
            <person name="Taniguchi I."/>
            <person name="Nakamura K."/>
            <person name="Hayashi T."/>
            <person name="Katayama T."/>
            <person name="Uemura T."/>
            <person name="Hattori Y."/>
        </authorList>
    </citation>
    <scope>NUCLEOTIDE SEQUENCE [LARGE SCALE GENOMIC DNA]</scope>
    <source>
        <strain evidence="12 13">KH-74</strain>
    </source>
</reference>
<dbReference type="InterPro" id="IPR041212">
    <property type="entry name" value="Vta1_C"/>
</dbReference>
<dbReference type="EMBL" id="BTGD01000010">
    <property type="protein sequence ID" value="GMM56653.1"/>
    <property type="molecule type" value="Genomic_DNA"/>
</dbReference>
<evidence type="ECO:0000259" key="10">
    <source>
        <dbReference type="Pfam" id="PF04652"/>
    </source>
</evidence>
<dbReference type="Pfam" id="PF04652">
    <property type="entry name" value="Vta1"/>
    <property type="match status" value="1"/>
</dbReference>
<keyword evidence="8" id="KW-0472">Membrane</keyword>
<proteinExistence type="inferred from homology"/>
<keyword evidence="4" id="KW-0813">Transport</keyword>
<evidence type="ECO:0000256" key="3">
    <source>
        <dbReference type="ARBA" id="ARBA00007895"/>
    </source>
</evidence>
<comment type="similarity">
    <text evidence="3">Belongs to the VTA1 family.</text>
</comment>
<evidence type="ECO:0000256" key="5">
    <source>
        <dbReference type="ARBA" id="ARBA00022490"/>
    </source>
</evidence>
<accession>A0AAV5S187</accession>
<keyword evidence="7" id="KW-0653">Protein transport</keyword>
<evidence type="ECO:0000256" key="1">
    <source>
        <dbReference type="ARBA" id="ARBA00004481"/>
    </source>
</evidence>
<keyword evidence="5" id="KW-0963">Cytoplasm</keyword>
<feature type="compositionally biased region" description="Acidic residues" evidence="9">
    <location>
        <begin position="269"/>
        <end position="280"/>
    </location>
</feature>
<evidence type="ECO:0000313" key="13">
    <source>
        <dbReference type="Proteomes" id="UP001377567"/>
    </source>
</evidence>
<evidence type="ECO:0000256" key="8">
    <source>
        <dbReference type="ARBA" id="ARBA00023136"/>
    </source>
</evidence>
<dbReference type="InterPro" id="IPR023175">
    <property type="entry name" value="Vta1/CALS_N_sf"/>
</dbReference>
<comment type="subcellular location">
    <subcellularLocation>
        <location evidence="2">Cytoplasm</location>
    </subcellularLocation>
    <subcellularLocation>
        <location evidence="1">Endosome membrane</location>
        <topology evidence="1">Peripheral membrane protein</topology>
    </subcellularLocation>
</comment>
<name>A0AAV5S187_MAUHU</name>
<evidence type="ECO:0000256" key="7">
    <source>
        <dbReference type="ARBA" id="ARBA00022927"/>
    </source>
</evidence>
<dbReference type="GO" id="GO:0032511">
    <property type="term" value="P:late endosome to vacuole transport via multivesicular body sorting pathway"/>
    <property type="evidence" value="ECO:0007669"/>
    <property type="project" value="InterPro"/>
</dbReference>
<feature type="region of interest" description="Disordered" evidence="9">
    <location>
        <begin position="180"/>
        <end position="324"/>
    </location>
</feature>
<dbReference type="PANTHER" id="PTHR46009">
    <property type="entry name" value="VACUOLAR PROTEIN SORTING-ASSOCIATED PROTEIN VTA1 HOMOLOG"/>
    <property type="match status" value="1"/>
</dbReference>
<dbReference type="Gene3D" id="1.20.5.420">
    <property type="entry name" value="Immunoglobulin FC, subunit C"/>
    <property type="match status" value="1"/>
</dbReference>
<comment type="caution">
    <text evidence="12">The sequence shown here is derived from an EMBL/GenBank/DDBJ whole genome shotgun (WGS) entry which is preliminary data.</text>
</comment>
<dbReference type="GO" id="GO:0010008">
    <property type="term" value="C:endosome membrane"/>
    <property type="evidence" value="ECO:0007669"/>
    <property type="project" value="UniProtKB-SubCell"/>
</dbReference>
<dbReference type="Pfam" id="PF18097">
    <property type="entry name" value="Vta1_C"/>
    <property type="match status" value="1"/>
</dbReference>
<evidence type="ECO:0000256" key="4">
    <source>
        <dbReference type="ARBA" id="ARBA00022448"/>
    </source>
</evidence>
<gene>
    <name evidence="12" type="ORF">DAKH74_032690</name>
</gene>
<dbReference type="AlphaFoldDB" id="A0AAV5S187"/>
<dbReference type="Proteomes" id="UP001377567">
    <property type="component" value="Unassembled WGS sequence"/>
</dbReference>
<dbReference type="InterPro" id="IPR044538">
    <property type="entry name" value="Vta1-like"/>
</dbReference>
<organism evidence="12 13">
    <name type="scientific">Maudiozyma humilis</name>
    <name type="common">Sour dough yeast</name>
    <name type="synonym">Kazachstania humilis</name>
    <dbReference type="NCBI Taxonomy" id="51915"/>
    <lineage>
        <taxon>Eukaryota</taxon>
        <taxon>Fungi</taxon>
        <taxon>Dikarya</taxon>
        <taxon>Ascomycota</taxon>
        <taxon>Saccharomycotina</taxon>
        <taxon>Saccharomycetes</taxon>
        <taxon>Saccharomycetales</taxon>
        <taxon>Saccharomycetaceae</taxon>
        <taxon>Maudiozyma</taxon>
    </lineage>
</organism>
<dbReference type="Gene3D" id="1.25.40.270">
    <property type="entry name" value="Vacuolar protein sorting-associated protein vta1"/>
    <property type="match status" value="1"/>
</dbReference>
<protein>
    <submittedName>
        <fullName evidence="12">Vta1 protein</fullName>
    </submittedName>
</protein>
<evidence type="ECO:0000256" key="2">
    <source>
        <dbReference type="ARBA" id="ARBA00004496"/>
    </source>
</evidence>
<evidence type="ECO:0000313" key="12">
    <source>
        <dbReference type="EMBL" id="GMM56653.1"/>
    </source>
</evidence>
<dbReference type="GO" id="GO:0015031">
    <property type="term" value="P:protein transport"/>
    <property type="evidence" value="ECO:0007669"/>
    <property type="project" value="UniProtKB-KW"/>
</dbReference>
<evidence type="ECO:0000256" key="6">
    <source>
        <dbReference type="ARBA" id="ARBA00022753"/>
    </source>
</evidence>
<sequence>MDLDARITRLARRAHEFDTAGLGIISYYLRLYTVETVLDRKDRREEQTHFAMQLMDRIESFKHSIDKMDDGSREKEVLLTLVSDDQRAMTYMLNFTMSLYNKKLAQVQTGPWDRDFTLALWCCVDLFQCILHLWRGLIAEPDTIKKRIKYCKVCISKAAKGELGRPETVEDEERELSIDYALPGEGKDAQSGKGEGSGDGSDAVDANEIDDALAGATGNGEVDTSAEHLVSSTGKAASEPAENTADFDDMPVPSKTQSDDVTPARDSTEFDDVASDETDASEVSPDHSMPDLASPDETVAKTPLPPKPITPPAEVKTTPPSIPAFIDDDDEDIVVAPAATPAKPTQSALHAMMDRTSAIEQVQKNAKYAISALNYEDVATAKDELRKALALLEKL</sequence>
<dbReference type="GO" id="GO:0005771">
    <property type="term" value="C:multivesicular body"/>
    <property type="evidence" value="ECO:0007669"/>
    <property type="project" value="TreeGrafter"/>
</dbReference>
<feature type="domain" description="Vta1 C-terminal" evidence="11">
    <location>
        <begin position="357"/>
        <end position="393"/>
    </location>
</feature>
<dbReference type="PANTHER" id="PTHR46009:SF1">
    <property type="entry name" value="VACUOLAR PROTEIN SORTING-ASSOCIATED PROTEIN VTA1 HOMOLOG"/>
    <property type="match status" value="1"/>
</dbReference>
<dbReference type="InterPro" id="IPR039431">
    <property type="entry name" value="Vta1/CALS_N"/>
</dbReference>
<feature type="domain" description="Vta1/callose synthase N-terminal" evidence="10">
    <location>
        <begin position="7"/>
        <end position="161"/>
    </location>
</feature>
<keyword evidence="6" id="KW-0967">Endosome</keyword>
<keyword evidence="13" id="KW-1185">Reference proteome</keyword>
<evidence type="ECO:0000259" key="11">
    <source>
        <dbReference type="Pfam" id="PF18097"/>
    </source>
</evidence>